<dbReference type="Pfam" id="PF07696">
    <property type="entry name" value="7TMR-DISMED2"/>
    <property type="match status" value="1"/>
</dbReference>
<proteinExistence type="predicted"/>
<dbReference type="InterPro" id="IPR004358">
    <property type="entry name" value="Sig_transdc_His_kin-like_C"/>
</dbReference>
<dbReference type="PANTHER" id="PTHR43065:SF50">
    <property type="entry name" value="HISTIDINE KINASE"/>
    <property type="match status" value="1"/>
</dbReference>
<feature type="transmembrane region" description="Helical" evidence="4">
    <location>
        <begin position="279"/>
        <end position="299"/>
    </location>
</feature>
<feature type="transmembrane region" description="Helical" evidence="4">
    <location>
        <begin position="186"/>
        <end position="204"/>
    </location>
</feature>
<protein>
    <recommendedName>
        <fullName evidence="2">histidine kinase</fullName>
        <ecNumber evidence="2">2.7.13.3</ecNumber>
    </recommendedName>
</protein>
<dbReference type="InterPro" id="IPR003594">
    <property type="entry name" value="HATPase_dom"/>
</dbReference>
<dbReference type="Pfam" id="PF02518">
    <property type="entry name" value="HATPase_c"/>
    <property type="match status" value="1"/>
</dbReference>
<keyword evidence="7" id="KW-1185">Reference proteome</keyword>
<dbReference type="RefSeq" id="WP_336557162.1">
    <property type="nucleotide sequence ID" value="NZ_JAYLLN010000003.1"/>
</dbReference>
<evidence type="ECO:0000256" key="2">
    <source>
        <dbReference type="ARBA" id="ARBA00012438"/>
    </source>
</evidence>
<dbReference type="PROSITE" id="PS50109">
    <property type="entry name" value="HIS_KIN"/>
    <property type="match status" value="1"/>
</dbReference>
<accession>A0ABU8I1W0</accession>
<dbReference type="CDD" id="cd00082">
    <property type="entry name" value="HisKA"/>
    <property type="match status" value="1"/>
</dbReference>
<dbReference type="SUPFAM" id="SSF55874">
    <property type="entry name" value="ATPase domain of HSP90 chaperone/DNA topoisomerase II/histidine kinase"/>
    <property type="match status" value="1"/>
</dbReference>
<dbReference type="Pfam" id="PF07695">
    <property type="entry name" value="7TMR-DISM_7TM"/>
    <property type="match status" value="1"/>
</dbReference>
<organism evidence="6 7">
    <name type="scientific">Sphingobacterium tenebrionis</name>
    <dbReference type="NCBI Taxonomy" id="3111775"/>
    <lineage>
        <taxon>Bacteria</taxon>
        <taxon>Pseudomonadati</taxon>
        <taxon>Bacteroidota</taxon>
        <taxon>Sphingobacteriia</taxon>
        <taxon>Sphingobacteriales</taxon>
        <taxon>Sphingobacteriaceae</taxon>
        <taxon>Sphingobacterium</taxon>
    </lineage>
</organism>
<dbReference type="InterPro" id="IPR011622">
    <property type="entry name" value="7TMR_DISM_rcpt_extracell_dom2"/>
</dbReference>
<evidence type="ECO:0000313" key="6">
    <source>
        <dbReference type="EMBL" id="MEI5983716.1"/>
    </source>
</evidence>
<keyword evidence="4" id="KW-1133">Transmembrane helix</keyword>
<dbReference type="SMART" id="SM00387">
    <property type="entry name" value="HATPase_c"/>
    <property type="match status" value="1"/>
</dbReference>
<keyword evidence="4" id="KW-0812">Transmembrane</keyword>
<evidence type="ECO:0000313" key="7">
    <source>
        <dbReference type="Proteomes" id="UP001363035"/>
    </source>
</evidence>
<dbReference type="InterPro" id="IPR036890">
    <property type="entry name" value="HATPase_C_sf"/>
</dbReference>
<dbReference type="InterPro" id="IPR005467">
    <property type="entry name" value="His_kinase_dom"/>
</dbReference>
<keyword evidence="4" id="KW-0472">Membrane</keyword>
<dbReference type="InterPro" id="IPR036097">
    <property type="entry name" value="HisK_dim/P_sf"/>
</dbReference>
<dbReference type="SUPFAM" id="SSF47384">
    <property type="entry name" value="Homodimeric domain of signal transducing histidine kinase"/>
    <property type="match status" value="1"/>
</dbReference>
<feature type="transmembrane region" description="Helical" evidence="4">
    <location>
        <begin position="247"/>
        <end position="267"/>
    </location>
</feature>
<dbReference type="InterPro" id="IPR003661">
    <property type="entry name" value="HisK_dim/P_dom"/>
</dbReference>
<evidence type="ECO:0000256" key="3">
    <source>
        <dbReference type="ARBA" id="ARBA00022553"/>
    </source>
</evidence>
<sequence>MRKFRPFFLCLVLLSISAKILAGDNIIRYKGEDILYLGKKLQIYSQESDQLELREVLSRPELFEQSRIEVPNLGIDRGVHWIKLEILNESDKENLMLDLSMPNIDRVKFYRVGPSGTDSTVYFLGEPLNRRKFKHQFFLFDLHLKKGERAICYLQLTSSTQLTVPVSLHSLTGLFRFLQQEDTLSAIYFGLMLSLIFYNGFIYISTKDRNYLSYVGYVFWVMFAQLAILGLFERIFQVGNEWINSRVLTFGGAMSGIATINFVKTFLQTSTRTKHFNSLLNIFLLGYLLSMVLLLMGYISLSYKAVNMIAGVGGIIVLLMASILRKNGGRQTRLFLFAWYVFIISVLVFILKDYQILPTNVFTTRAIQIGSIIEALILSFALADKINSYRKELIAAKLRELEISRENQRLIMEQNMILEDQVQKRTHELQMSNESLNKTLVDLRETQAQLVESEKMASLGQLTAGVAHEINNPINFVTSSITPLRRDIEILWELLERLEDIAISDGLGTEQKKGLIELAKSDQDIPYLKQEIHFLLKGVQDGAERTSEIVKSLRVFSRVDEDSLKFADIIQGIESTLVILNTMIRESIQVQKEFQEIPLIECFPGKLNQVFMNILTNSIHALSEKFGESFGARITIQVRLIEENGEVEIRFQDNGTGIPKEIMNRIFDPFFTTKEVGEGTGLGMSIAYKTIERHNGKILVESVQGEGTTFIIILPVRQNN</sequence>
<gene>
    <name evidence="6" type="ORF">VJ786_02250</name>
</gene>
<dbReference type="EC" id="2.7.13.3" evidence="2"/>
<evidence type="ECO:0000256" key="1">
    <source>
        <dbReference type="ARBA" id="ARBA00000085"/>
    </source>
</evidence>
<dbReference type="PRINTS" id="PR00344">
    <property type="entry name" value="BCTRLSENSOR"/>
</dbReference>
<evidence type="ECO:0000259" key="5">
    <source>
        <dbReference type="PROSITE" id="PS50109"/>
    </source>
</evidence>
<comment type="caution">
    <text evidence="6">The sequence shown here is derived from an EMBL/GenBank/DDBJ whole genome shotgun (WGS) entry which is preliminary data.</text>
</comment>
<dbReference type="Gene3D" id="1.10.287.130">
    <property type="match status" value="1"/>
</dbReference>
<feature type="transmembrane region" description="Helical" evidence="4">
    <location>
        <begin position="336"/>
        <end position="354"/>
    </location>
</feature>
<dbReference type="EMBL" id="JAYLLN010000003">
    <property type="protein sequence ID" value="MEI5983716.1"/>
    <property type="molecule type" value="Genomic_DNA"/>
</dbReference>
<dbReference type="PANTHER" id="PTHR43065">
    <property type="entry name" value="SENSOR HISTIDINE KINASE"/>
    <property type="match status" value="1"/>
</dbReference>
<name>A0ABU8I1W0_9SPHI</name>
<feature type="transmembrane region" description="Helical" evidence="4">
    <location>
        <begin position="211"/>
        <end position="232"/>
    </location>
</feature>
<reference evidence="6 7" key="1">
    <citation type="submission" date="2024-01" db="EMBL/GenBank/DDBJ databases">
        <title>Sphingobacterium tenebrionis sp. nov., a novel endophyte isolated from tenebrio molitor intestines.</title>
        <authorList>
            <person name="Zhang C."/>
        </authorList>
    </citation>
    <scope>NUCLEOTIDE SEQUENCE [LARGE SCALE GENOMIC DNA]</scope>
    <source>
        <strain evidence="6 7">PU5-4</strain>
    </source>
</reference>
<dbReference type="Proteomes" id="UP001363035">
    <property type="component" value="Unassembled WGS sequence"/>
</dbReference>
<comment type="catalytic activity">
    <reaction evidence="1">
        <text>ATP + protein L-histidine = ADP + protein N-phospho-L-histidine.</text>
        <dbReference type="EC" id="2.7.13.3"/>
    </reaction>
</comment>
<feature type="transmembrane region" description="Helical" evidence="4">
    <location>
        <begin position="305"/>
        <end position="324"/>
    </location>
</feature>
<evidence type="ECO:0000256" key="4">
    <source>
        <dbReference type="SAM" id="Phobius"/>
    </source>
</evidence>
<keyword evidence="3" id="KW-0597">Phosphoprotein</keyword>
<feature type="domain" description="Histidine kinase" evidence="5">
    <location>
        <begin position="465"/>
        <end position="718"/>
    </location>
</feature>
<dbReference type="InterPro" id="IPR011623">
    <property type="entry name" value="7TMR_DISM_rcpt_extracell_dom1"/>
</dbReference>
<feature type="transmembrane region" description="Helical" evidence="4">
    <location>
        <begin position="366"/>
        <end position="383"/>
    </location>
</feature>
<dbReference type="Gene3D" id="3.30.565.10">
    <property type="entry name" value="Histidine kinase-like ATPase, C-terminal domain"/>
    <property type="match status" value="1"/>
</dbReference>
<dbReference type="Gene3D" id="2.60.40.2380">
    <property type="match status" value="1"/>
</dbReference>